<feature type="compositionally biased region" description="Polar residues" evidence="1">
    <location>
        <begin position="1"/>
        <end position="24"/>
    </location>
</feature>
<feature type="compositionally biased region" description="Basic and acidic residues" evidence="1">
    <location>
        <begin position="121"/>
        <end position="134"/>
    </location>
</feature>
<dbReference type="Proteomes" id="UP000069940">
    <property type="component" value="Unassembled WGS sequence"/>
</dbReference>
<dbReference type="RefSeq" id="XP_062706343.1">
    <property type="nucleotide sequence ID" value="XM_062850359.1"/>
</dbReference>
<feature type="region of interest" description="Disordered" evidence="1">
    <location>
        <begin position="451"/>
        <end position="504"/>
    </location>
</feature>
<feature type="compositionally biased region" description="Polar residues" evidence="1">
    <location>
        <begin position="159"/>
        <end position="169"/>
    </location>
</feature>
<protein>
    <submittedName>
        <fullName evidence="2">Uncharacterized protein</fullName>
    </submittedName>
</protein>
<feature type="compositionally biased region" description="Basic and acidic residues" evidence="1">
    <location>
        <begin position="460"/>
        <end position="474"/>
    </location>
</feature>
<reference evidence="3" key="1">
    <citation type="journal article" date="2015" name="Proc. Natl. Acad. Sci. U.S.A.">
        <title>Genome sequence of the Asian Tiger mosquito, Aedes albopictus, reveals insights into its biology, genetics, and evolution.</title>
        <authorList>
            <person name="Chen X.G."/>
            <person name="Jiang X."/>
            <person name="Gu J."/>
            <person name="Xu M."/>
            <person name="Wu Y."/>
            <person name="Deng Y."/>
            <person name="Zhang C."/>
            <person name="Bonizzoni M."/>
            <person name="Dermauw W."/>
            <person name="Vontas J."/>
            <person name="Armbruster P."/>
            <person name="Huang X."/>
            <person name="Yang Y."/>
            <person name="Zhang H."/>
            <person name="He W."/>
            <person name="Peng H."/>
            <person name="Liu Y."/>
            <person name="Wu K."/>
            <person name="Chen J."/>
            <person name="Lirakis M."/>
            <person name="Topalis P."/>
            <person name="Van Leeuwen T."/>
            <person name="Hall A.B."/>
            <person name="Jiang X."/>
            <person name="Thorpe C."/>
            <person name="Mueller R.L."/>
            <person name="Sun C."/>
            <person name="Waterhouse R.M."/>
            <person name="Yan G."/>
            <person name="Tu Z.J."/>
            <person name="Fang X."/>
            <person name="James A.A."/>
        </authorList>
    </citation>
    <scope>NUCLEOTIDE SEQUENCE [LARGE SCALE GENOMIC DNA]</scope>
    <source>
        <strain evidence="3">Foshan</strain>
    </source>
</reference>
<keyword evidence="3" id="KW-1185">Reference proteome</keyword>
<evidence type="ECO:0000256" key="1">
    <source>
        <dbReference type="SAM" id="MobiDB-lite"/>
    </source>
</evidence>
<reference evidence="2" key="2">
    <citation type="submission" date="2025-05" db="UniProtKB">
        <authorList>
            <consortium name="EnsemblMetazoa"/>
        </authorList>
    </citation>
    <scope>IDENTIFICATION</scope>
    <source>
        <strain evidence="2">Foshan</strain>
    </source>
</reference>
<feature type="region of interest" description="Disordered" evidence="1">
    <location>
        <begin position="1"/>
        <end position="259"/>
    </location>
</feature>
<feature type="compositionally biased region" description="Acidic residues" evidence="1">
    <location>
        <begin position="475"/>
        <end position="485"/>
    </location>
</feature>
<feature type="compositionally biased region" description="Low complexity" evidence="1">
    <location>
        <begin position="25"/>
        <end position="73"/>
    </location>
</feature>
<proteinExistence type="predicted"/>
<evidence type="ECO:0000313" key="2">
    <source>
        <dbReference type="EnsemblMetazoa" id="AALFPA23_024201.P36080"/>
    </source>
</evidence>
<evidence type="ECO:0000313" key="3">
    <source>
        <dbReference type="Proteomes" id="UP000069940"/>
    </source>
</evidence>
<organism evidence="2 3">
    <name type="scientific">Aedes albopictus</name>
    <name type="common">Asian tiger mosquito</name>
    <name type="synonym">Stegomyia albopicta</name>
    <dbReference type="NCBI Taxonomy" id="7160"/>
    <lineage>
        <taxon>Eukaryota</taxon>
        <taxon>Metazoa</taxon>
        <taxon>Ecdysozoa</taxon>
        <taxon>Arthropoda</taxon>
        <taxon>Hexapoda</taxon>
        <taxon>Insecta</taxon>
        <taxon>Pterygota</taxon>
        <taxon>Neoptera</taxon>
        <taxon>Endopterygota</taxon>
        <taxon>Diptera</taxon>
        <taxon>Nematocera</taxon>
        <taxon>Culicoidea</taxon>
        <taxon>Culicidae</taxon>
        <taxon>Culicinae</taxon>
        <taxon>Aedini</taxon>
        <taxon>Aedes</taxon>
        <taxon>Stegomyia</taxon>
    </lineage>
</organism>
<feature type="compositionally biased region" description="Basic and acidic residues" evidence="1">
    <location>
        <begin position="100"/>
        <end position="111"/>
    </location>
</feature>
<name>A0ABM2A3W4_AEDAL</name>
<sequence>MSLQVQSSQQPTSGRRTPQIYQNLPSTPTAGTPPTNGNSSAKSSSSKLSLKSGKQSPVVEVTATATAEPTATPKDVPKTPNVMVAVTKLEKTPTSSSPKTTEKAKDEKDKTATNGNSNGTHGEKETNGKHEETAKAAGSETPKKEPVEKAVKESPRASPRSTPQKQQPESIPVEQAKTPESAGKKTKESPAVAPALGKVDVTPKAPEKTAAEGDEMESLVVEPSEYEDSPMPPRTGGKTKLLKYSGAPPTRARISPFRVKETTANASTIVNLSTVSEGQDCASKDSSLDADSQQLPSLGVRPLRAISGRRGMRPITDIQFTYRKSTEMNDSASSLNVTVGSEIHNDSLRTPAPGSSRKRKAMTPESTSDALDVKEIVESPKRTRLDFSGFLGIVASPVTMLKNRLSRVRLQSSTPVAKRSFDEEDLTKCVQAEATTTTANISGEGAAKMDVDPAADATTTDDKIEDVEKAKADAEEQTTDLPSEEEAAKKVDGSEDAAESPVEVKDVTNKRQFCVVM</sequence>
<dbReference type="GeneID" id="115264134"/>
<accession>A0ABM2A3W4</accession>
<feature type="region of interest" description="Disordered" evidence="1">
    <location>
        <begin position="340"/>
        <end position="375"/>
    </location>
</feature>
<feature type="compositionally biased region" description="Basic and acidic residues" evidence="1">
    <location>
        <begin position="141"/>
        <end position="155"/>
    </location>
</feature>
<dbReference type="EnsemblMetazoa" id="AALFPA23_024201.R36080">
    <property type="protein sequence ID" value="AALFPA23_024201.P36080"/>
    <property type="gene ID" value="AALFPA23_024201"/>
</dbReference>